<evidence type="ECO:0000313" key="1">
    <source>
        <dbReference type="EMBL" id="KAK3068026.1"/>
    </source>
</evidence>
<sequence length="230" mass="25655">MSSDRAVKRRRVSPPEPEAVLCTSTVDKDLKFYQSAAKWNLEQPYESRPRINSKKGNSRLPIKTAEGWVAQVEPSPEPSEDEAGSVLDETMASSAHDHDRVREQEAKRNQLPVIPVKQQTLQAKEELARLASHINEDPEEHAGSLKRLAEVGSSDNITVVKLALATQLAVFKDIIPGYRIRPLEEELKTEKLSKEVKKLKTYEQSLVSAYQDFLKVLSKNVRDGAGGLSA</sequence>
<dbReference type="EMBL" id="JAWDJW010005385">
    <property type="protein sequence ID" value="KAK3068026.1"/>
    <property type="molecule type" value="Genomic_DNA"/>
</dbReference>
<name>A0ACC3DFC2_9PEZI</name>
<feature type="non-terminal residue" evidence="1">
    <location>
        <position position="230"/>
    </location>
</feature>
<gene>
    <name evidence="1" type="ORF">LTS18_000839</name>
</gene>
<evidence type="ECO:0000313" key="2">
    <source>
        <dbReference type="Proteomes" id="UP001186974"/>
    </source>
</evidence>
<dbReference type="Proteomes" id="UP001186974">
    <property type="component" value="Unassembled WGS sequence"/>
</dbReference>
<protein>
    <submittedName>
        <fullName evidence="1">Uncharacterized protein</fullName>
    </submittedName>
</protein>
<keyword evidence="2" id="KW-1185">Reference proteome</keyword>
<reference evidence="1" key="1">
    <citation type="submission" date="2024-09" db="EMBL/GenBank/DDBJ databases">
        <title>Black Yeasts Isolated from many extreme environments.</title>
        <authorList>
            <person name="Coleine C."/>
            <person name="Stajich J.E."/>
            <person name="Selbmann L."/>
        </authorList>
    </citation>
    <scope>NUCLEOTIDE SEQUENCE</scope>
    <source>
        <strain evidence="1">CCFEE 5737</strain>
    </source>
</reference>
<organism evidence="1 2">
    <name type="scientific">Coniosporium uncinatum</name>
    <dbReference type="NCBI Taxonomy" id="93489"/>
    <lineage>
        <taxon>Eukaryota</taxon>
        <taxon>Fungi</taxon>
        <taxon>Dikarya</taxon>
        <taxon>Ascomycota</taxon>
        <taxon>Pezizomycotina</taxon>
        <taxon>Dothideomycetes</taxon>
        <taxon>Dothideomycetes incertae sedis</taxon>
        <taxon>Coniosporium</taxon>
    </lineage>
</organism>
<proteinExistence type="predicted"/>
<accession>A0ACC3DFC2</accession>
<comment type="caution">
    <text evidence="1">The sequence shown here is derived from an EMBL/GenBank/DDBJ whole genome shotgun (WGS) entry which is preliminary data.</text>
</comment>